<reference evidence="1" key="1">
    <citation type="submission" date="2014-05" db="EMBL/GenBank/DDBJ databases">
        <authorList>
            <person name="Chronopoulou M."/>
        </authorList>
    </citation>
    <scope>NUCLEOTIDE SEQUENCE</scope>
    <source>
        <tissue evidence="1">Whole organism</tissue>
    </source>
</reference>
<evidence type="ECO:0000313" key="1">
    <source>
        <dbReference type="EMBL" id="CDW50601.1"/>
    </source>
</evidence>
<feature type="non-terminal residue" evidence="1">
    <location>
        <position position="1"/>
    </location>
</feature>
<accession>A0A0K2VKT0</accession>
<sequence>NIRRAEQSRRSLYGCADCQIIENSSLLLSITGAFKE</sequence>
<proteinExistence type="predicted"/>
<dbReference type="EMBL" id="HACA01033240">
    <property type="protein sequence ID" value="CDW50601.1"/>
    <property type="molecule type" value="Transcribed_RNA"/>
</dbReference>
<dbReference type="AlphaFoldDB" id="A0A0K2VKT0"/>
<organism evidence="1">
    <name type="scientific">Lepeophtheirus salmonis</name>
    <name type="common">Salmon louse</name>
    <name type="synonym">Caligus salmonis</name>
    <dbReference type="NCBI Taxonomy" id="72036"/>
    <lineage>
        <taxon>Eukaryota</taxon>
        <taxon>Metazoa</taxon>
        <taxon>Ecdysozoa</taxon>
        <taxon>Arthropoda</taxon>
        <taxon>Crustacea</taxon>
        <taxon>Multicrustacea</taxon>
        <taxon>Hexanauplia</taxon>
        <taxon>Copepoda</taxon>
        <taxon>Siphonostomatoida</taxon>
        <taxon>Caligidae</taxon>
        <taxon>Lepeophtheirus</taxon>
    </lineage>
</organism>
<name>A0A0K2VKT0_LEPSM</name>
<protein>
    <submittedName>
        <fullName evidence="1">Uncharacterized protein</fullName>
    </submittedName>
</protein>